<sequence length="297" mass="33610">MEKRGKIISNPPKCFECNGVGHYTSSCLTKIALIFREDLNGWIEKEEDENGECVEGEENGEDDEHVDLNPLESDDNVLSIQKDPKNFLANFWPNSDELPVDLRRQSERGRKKNFPNLLHRSFAYFFGHTLDQKVGGYSEVHIIDIYLLDKLHNRYPYYQQDHNKLLNSQLLITTVTHRTRRTKWGSHHPKKIGWGIATRLGASFLQPVENDAEANESYNTSNDEEEGAGAQNTVWIDAFQMGCGLHLSNPGYSINARDAVDGTGRVQLSICERVGTSKGINRSPKSNASLIVRKIHA</sequence>
<reference evidence="2" key="1">
    <citation type="journal article" date="2023" name="Nat. Plants">
        <title>Single-cell RNA sequencing provides a high-resolution roadmap for understanding the multicellular compartmentation of specialized metabolism.</title>
        <authorList>
            <person name="Sun S."/>
            <person name="Shen X."/>
            <person name="Li Y."/>
            <person name="Li Y."/>
            <person name="Wang S."/>
            <person name="Li R."/>
            <person name="Zhang H."/>
            <person name="Shen G."/>
            <person name="Guo B."/>
            <person name="Wei J."/>
            <person name="Xu J."/>
            <person name="St-Pierre B."/>
            <person name="Chen S."/>
            <person name="Sun C."/>
        </authorList>
    </citation>
    <scope>NUCLEOTIDE SEQUENCE [LARGE SCALE GENOMIC DNA]</scope>
</reference>
<dbReference type="Proteomes" id="UP001060085">
    <property type="component" value="Linkage Group LG04"/>
</dbReference>
<name>A0ACC0B8M3_CATRO</name>
<evidence type="ECO:0000313" key="1">
    <source>
        <dbReference type="EMBL" id="KAI5669017.1"/>
    </source>
</evidence>
<protein>
    <submittedName>
        <fullName evidence="1">Uncharacterized protein</fullName>
    </submittedName>
</protein>
<gene>
    <name evidence="1" type="ORF">M9H77_18870</name>
</gene>
<keyword evidence="2" id="KW-1185">Reference proteome</keyword>
<proteinExistence type="predicted"/>
<comment type="caution">
    <text evidence="1">The sequence shown here is derived from an EMBL/GenBank/DDBJ whole genome shotgun (WGS) entry which is preliminary data.</text>
</comment>
<accession>A0ACC0B8M3</accession>
<organism evidence="1 2">
    <name type="scientific">Catharanthus roseus</name>
    <name type="common">Madagascar periwinkle</name>
    <name type="synonym">Vinca rosea</name>
    <dbReference type="NCBI Taxonomy" id="4058"/>
    <lineage>
        <taxon>Eukaryota</taxon>
        <taxon>Viridiplantae</taxon>
        <taxon>Streptophyta</taxon>
        <taxon>Embryophyta</taxon>
        <taxon>Tracheophyta</taxon>
        <taxon>Spermatophyta</taxon>
        <taxon>Magnoliopsida</taxon>
        <taxon>eudicotyledons</taxon>
        <taxon>Gunneridae</taxon>
        <taxon>Pentapetalae</taxon>
        <taxon>asterids</taxon>
        <taxon>lamiids</taxon>
        <taxon>Gentianales</taxon>
        <taxon>Apocynaceae</taxon>
        <taxon>Rauvolfioideae</taxon>
        <taxon>Vinceae</taxon>
        <taxon>Catharanthinae</taxon>
        <taxon>Catharanthus</taxon>
    </lineage>
</organism>
<evidence type="ECO:0000313" key="2">
    <source>
        <dbReference type="Proteomes" id="UP001060085"/>
    </source>
</evidence>
<dbReference type="EMBL" id="CM044704">
    <property type="protein sequence ID" value="KAI5669017.1"/>
    <property type="molecule type" value="Genomic_DNA"/>
</dbReference>